<keyword evidence="4" id="KW-0808">Transferase</keyword>
<dbReference type="EC" id="2.7.7.60" evidence="3"/>
<evidence type="ECO:0000256" key="2">
    <source>
        <dbReference type="ARBA" id="ARBA00009789"/>
    </source>
</evidence>
<keyword evidence="9" id="KW-1185">Reference proteome</keyword>
<dbReference type="GO" id="GO:0050518">
    <property type="term" value="F:2-C-methyl-D-erythritol 4-phosphate cytidylyltransferase activity"/>
    <property type="evidence" value="ECO:0000318"/>
    <property type="project" value="GO_Central"/>
</dbReference>
<dbReference type="GO" id="GO:0019288">
    <property type="term" value="P:isopentenyl diphosphate biosynthetic process, methylerythritol 4-phosphate pathway"/>
    <property type="evidence" value="ECO:0007669"/>
    <property type="project" value="UniProtKB-UniPathway"/>
</dbReference>
<dbReference type="EMBL" id="CM004400">
    <property type="protein sequence ID" value="OAY32110.1"/>
    <property type="molecule type" value="Genomic_DNA"/>
</dbReference>
<gene>
    <name evidence="8" type="ORF">MANES_14G166900v8</name>
</gene>
<accession>A0A2C9UME6</accession>
<keyword evidence="6" id="KW-0414">Isoprene biosynthesis</keyword>
<keyword evidence="5" id="KW-0548">Nucleotidyltransferase</keyword>
<proteinExistence type="inferred from homology"/>
<evidence type="ECO:0000256" key="5">
    <source>
        <dbReference type="ARBA" id="ARBA00022695"/>
    </source>
</evidence>
<evidence type="ECO:0000256" key="3">
    <source>
        <dbReference type="ARBA" id="ARBA00012526"/>
    </source>
</evidence>
<dbReference type="PROSITE" id="PS01295">
    <property type="entry name" value="ISPD"/>
    <property type="match status" value="1"/>
</dbReference>
<dbReference type="CDD" id="cd02516">
    <property type="entry name" value="CDP-ME_synthetase"/>
    <property type="match status" value="1"/>
</dbReference>
<dbReference type="Gene3D" id="3.90.550.10">
    <property type="entry name" value="Spore Coat Polysaccharide Biosynthesis Protein SpsA, Chain A"/>
    <property type="match status" value="1"/>
</dbReference>
<evidence type="ECO:0000256" key="1">
    <source>
        <dbReference type="ARBA" id="ARBA00004787"/>
    </source>
</evidence>
<dbReference type="InterPro" id="IPR029044">
    <property type="entry name" value="Nucleotide-diphossugar_trans"/>
</dbReference>
<evidence type="ECO:0000256" key="7">
    <source>
        <dbReference type="ARBA" id="ARBA00069967"/>
    </source>
</evidence>
<comment type="caution">
    <text evidence="8">The sequence shown here is derived from an EMBL/GenBank/DDBJ whole genome shotgun (WGS) entry which is preliminary data.</text>
</comment>
<dbReference type="InterPro" id="IPR050088">
    <property type="entry name" value="IspD/TarI_cytidylyltransf_bact"/>
</dbReference>
<sequence length="311" mass="34402">MGHHLLHMKLTTISSSASFRSSNSLFPCNRHQIPTNSFHLPSHSKSSGHKISWVQKLPRIATATIKCSANIENSSTDVKEKSVSVILLAGGKGKRMGASMPKQYLPLLGQPIALYSFYTFSKMTEVKEIVVVCDPSYRDIFEDAKENINVNLKFALPGKERQDSVYNGLQEVDLKSELVCVHDSARPLVSSAEVKKVLKDAWINGAAVLGVPAKATIKEANSESFVVRTLDRKTLWEMQTPQVIKPDLLKKGFELVNRGGLEVTDDVSIVEHLKHPVYITEGCYTNIKVTTPDDLLLAERILNLNSGESSK</sequence>
<evidence type="ECO:0000256" key="6">
    <source>
        <dbReference type="ARBA" id="ARBA00023229"/>
    </source>
</evidence>
<comment type="pathway">
    <text evidence="1">Isoprenoid biosynthesis; isopentenyl diphosphate biosynthesis via DXP pathway; isopentenyl diphosphate from 1-deoxy-D-xylulose 5-phosphate: step 2/6.</text>
</comment>
<dbReference type="NCBIfam" id="TIGR00453">
    <property type="entry name" value="ispD"/>
    <property type="match status" value="1"/>
</dbReference>
<name>A0A2C9UME6_MANES</name>
<dbReference type="InterPro" id="IPR018294">
    <property type="entry name" value="ISPD_synthase_CS"/>
</dbReference>
<organism evidence="8 9">
    <name type="scientific">Manihot esculenta</name>
    <name type="common">Cassava</name>
    <name type="synonym">Jatropha manihot</name>
    <dbReference type="NCBI Taxonomy" id="3983"/>
    <lineage>
        <taxon>Eukaryota</taxon>
        <taxon>Viridiplantae</taxon>
        <taxon>Streptophyta</taxon>
        <taxon>Embryophyta</taxon>
        <taxon>Tracheophyta</taxon>
        <taxon>Spermatophyta</taxon>
        <taxon>Magnoliopsida</taxon>
        <taxon>eudicotyledons</taxon>
        <taxon>Gunneridae</taxon>
        <taxon>Pentapetalae</taxon>
        <taxon>rosids</taxon>
        <taxon>fabids</taxon>
        <taxon>Malpighiales</taxon>
        <taxon>Euphorbiaceae</taxon>
        <taxon>Crotonoideae</taxon>
        <taxon>Manihoteae</taxon>
        <taxon>Manihot</taxon>
    </lineage>
</organism>
<protein>
    <recommendedName>
        <fullName evidence="7">2-C-methyl-D-erythritol 4-phosphate cytidylyltransferase, chloroplastic</fullName>
        <ecNumber evidence="3">2.7.7.60</ecNumber>
    </recommendedName>
</protein>
<dbReference type="HAMAP" id="MF_00108">
    <property type="entry name" value="IspD"/>
    <property type="match status" value="1"/>
</dbReference>
<dbReference type="SUPFAM" id="SSF53448">
    <property type="entry name" value="Nucleotide-diphospho-sugar transferases"/>
    <property type="match status" value="1"/>
</dbReference>
<dbReference type="Pfam" id="PF01128">
    <property type="entry name" value="IspD"/>
    <property type="match status" value="1"/>
</dbReference>
<evidence type="ECO:0000313" key="8">
    <source>
        <dbReference type="EMBL" id="OAY32110.1"/>
    </source>
</evidence>
<dbReference type="STRING" id="3983.A0A2C9UME6"/>
<dbReference type="AlphaFoldDB" id="A0A2C9UME6"/>
<comment type="similarity">
    <text evidence="2">Belongs to the IspD/TarI cytidylyltransferase family. IspD subfamily.</text>
</comment>
<dbReference type="InterPro" id="IPR034683">
    <property type="entry name" value="IspD/TarI"/>
</dbReference>
<reference evidence="9" key="1">
    <citation type="journal article" date="2016" name="Nat. Biotechnol.">
        <title>Sequencing wild and cultivated cassava and related species reveals extensive interspecific hybridization and genetic diversity.</title>
        <authorList>
            <person name="Bredeson J.V."/>
            <person name="Lyons J.B."/>
            <person name="Prochnik S.E."/>
            <person name="Wu G.A."/>
            <person name="Ha C.M."/>
            <person name="Edsinger-Gonzales E."/>
            <person name="Grimwood J."/>
            <person name="Schmutz J."/>
            <person name="Rabbi I.Y."/>
            <person name="Egesi C."/>
            <person name="Nauluvula P."/>
            <person name="Lebot V."/>
            <person name="Ndunguru J."/>
            <person name="Mkamilo G."/>
            <person name="Bart R.S."/>
            <person name="Setter T.L."/>
            <person name="Gleadow R.M."/>
            <person name="Kulakow P."/>
            <person name="Ferguson M.E."/>
            <person name="Rounsley S."/>
            <person name="Rokhsar D.S."/>
        </authorList>
    </citation>
    <scope>NUCLEOTIDE SEQUENCE [LARGE SCALE GENOMIC DNA]</scope>
    <source>
        <strain evidence="9">cv. AM560-2</strain>
    </source>
</reference>
<dbReference type="FunFam" id="3.90.550.10:FF:000003">
    <property type="entry name" value="2-C-methyl-D-erythritol 4-phosphate cytidylyltransferase"/>
    <property type="match status" value="1"/>
</dbReference>
<dbReference type="InterPro" id="IPR001228">
    <property type="entry name" value="IspD"/>
</dbReference>
<dbReference type="UniPathway" id="UPA00056">
    <property type="reaction ID" value="UER00093"/>
</dbReference>
<dbReference type="Proteomes" id="UP000091857">
    <property type="component" value="Chromosome 14"/>
</dbReference>
<dbReference type="PANTHER" id="PTHR32125">
    <property type="entry name" value="2-C-METHYL-D-ERYTHRITOL 4-PHOSPHATE CYTIDYLYLTRANSFERASE, CHLOROPLASTIC"/>
    <property type="match status" value="1"/>
</dbReference>
<evidence type="ECO:0000313" key="9">
    <source>
        <dbReference type="Proteomes" id="UP000091857"/>
    </source>
</evidence>
<evidence type="ECO:0000256" key="4">
    <source>
        <dbReference type="ARBA" id="ARBA00022679"/>
    </source>
</evidence>
<dbReference type="Gramene" id="Manes.14G166900.1.v8.1">
    <property type="protein sequence ID" value="Manes.14G166900.1.v8.1.CDS"/>
    <property type="gene ID" value="Manes.14G166900.v8.1"/>
</dbReference>
<dbReference type="PANTHER" id="PTHR32125:SF4">
    <property type="entry name" value="2-C-METHYL-D-ERYTHRITOL 4-PHOSPHATE CYTIDYLYLTRANSFERASE, CHLOROPLASTIC"/>
    <property type="match status" value="1"/>
</dbReference>
<dbReference type="OrthoDB" id="414267at2759"/>